<dbReference type="EMBL" id="DAABYL010000001">
    <property type="protein sequence ID" value="HAA3598057.1"/>
    <property type="molecule type" value="Genomic_DNA"/>
</dbReference>
<dbReference type="InterPro" id="IPR042099">
    <property type="entry name" value="ANL_N_sf"/>
</dbReference>
<dbReference type="InterPro" id="IPR000873">
    <property type="entry name" value="AMP-dep_synth/lig_dom"/>
</dbReference>
<dbReference type="Gene3D" id="3.30.300.30">
    <property type="match status" value="1"/>
</dbReference>
<accession>A0A6X3EC91</accession>
<dbReference type="Proteomes" id="UP000280270">
    <property type="component" value="Unassembled WGS sequence"/>
</dbReference>
<organism evidence="2">
    <name type="scientific">Listeria monocytogenes</name>
    <dbReference type="NCBI Taxonomy" id="1639"/>
    <lineage>
        <taxon>Bacteria</taxon>
        <taxon>Bacillati</taxon>
        <taxon>Bacillota</taxon>
        <taxon>Bacilli</taxon>
        <taxon>Bacillales</taxon>
        <taxon>Listeriaceae</taxon>
        <taxon>Listeria</taxon>
    </lineage>
</organism>
<sequence length="402" mass="45771">MNFYDFIFENSSKGDIAIVFGNEKINYVSLKKRIKLQSEKFNVYKKNYIVITENSPIEAIVDFFAAILCKKKPVLVNSNVQINNWEVISKELQKNNEDLFGLFTSGTTGEPKLVMYSNEAVVENCLYLAKISNVRIGINELVLFPFSSIAAMFFQILPTLMHSGTIFYTNGLDYLSDYDKLSFDFSLMTPSLFSIIHKKSPGFFKNTRAILLGGEPIDFEVIKKFSQHYSDSEIIIGYSLTEAGRILAMGNILELPMGSTGKITSEKDVRIVTTNNQSYGEIQFYSYNKKVWVGTGDIGYIKDNYLFVIDRMDNMIKSSGKKIYLNAIKEKILNIKGIEDVNVYRFKSLQGHSVGVEIISNLTEEETIEQIKVVLNESELPKKIKFVKEFSLSYQGKKVFLK</sequence>
<reference evidence="3 4" key="1">
    <citation type="journal article" date="2018" name="BMC Genomics">
        <title>Genes significantly associated with lineage II food isolates of Listeria monocytogenes.</title>
        <authorList>
            <person name="Pirone-Davies C."/>
            <person name="Chen Y."/>
            <person name="Pightling A."/>
            <person name="Ryan G."/>
            <person name="Wang Y."/>
            <person name="Yao K."/>
            <person name="Hoffmann M."/>
            <person name="Allard M.W."/>
        </authorList>
    </citation>
    <scope>NUCLEOTIDE SEQUENCE [LARGE SCALE GENOMIC DNA]</scope>
    <source>
        <strain evidence="3 4">CFSAN028761</strain>
    </source>
</reference>
<dbReference type="Pfam" id="PF00501">
    <property type="entry name" value="AMP-binding"/>
    <property type="match status" value="1"/>
</dbReference>
<feature type="domain" description="AMP-dependent synthetase/ligase" evidence="1">
    <location>
        <begin position="93"/>
        <end position="276"/>
    </location>
</feature>
<evidence type="ECO:0000313" key="2">
    <source>
        <dbReference type="EMBL" id="HAA3598057.1"/>
    </source>
</evidence>
<dbReference type="EMBL" id="QUQA01000010">
    <property type="protein sequence ID" value="RKC02190.1"/>
    <property type="molecule type" value="Genomic_DNA"/>
</dbReference>
<evidence type="ECO:0000313" key="3">
    <source>
        <dbReference type="EMBL" id="RKC02190.1"/>
    </source>
</evidence>
<dbReference type="RefSeq" id="WP_039120018.1">
    <property type="nucleotide sequence ID" value="NZ_CP124260.1"/>
</dbReference>
<protein>
    <submittedName>
        <fullName evidence="3">Long-chain-fatty-acid--CoA ligase FadD13</fullName>
        <ecNumber evidence="3">6.2.1.3</ecNumber>
    </submittedName>
</protein>
<dbReference type="GO" id="GO:0004467">
    <property type="term" value="F:long-chain fatty acid-CoA ligase activity"/>
    <property type="evidence" value="ECO:0007669"/>
    <property type="project" value="UniProtKB-EC"/>
</dbReference>
<evidence type="ECO:0000313" key="4">
    <source>
        <dbReference type="Proteomes" id="UP000280270"/>
    </source>
</evidence>
<dbReference type="SUPFAM" id="SSF56801">
    <property type="entry name" value="Acetyl-CoA synthetase-like"/>
    <property type="match status" value="1"/>
</dbReference>
<dbReference type="EC" id="6.2.1.3" evidence="3"/>
<dbReference type="Gene3D" id="3.40.50.12780">
    <property type="entry name" value="N-terminal domain of ligase-like"/>
    <property type="match status" value="1"/>
</dbReference>
<gene>
    <name evidence="3" type="ORF">AE233_02453</name>
    <name evidence="2" type="ORF">GEK10_00295</name>
</gene>
<reference evidence="2" key="3">
    <citation type="submission" date="2019-10" db="EMBL/GenBank/DDBJ databases">
        <authorList>
            <consortium name="NCBI Pathogen Detection Project"/>
        </authorList>
    </citation>
    <scope>NUCLEOTIDE SEQUENCE</scope>
    <source>
        <strain evidence="2">12-3042</strain>
    </source>
</reference>
<reference evidence="2" key="2">
    <citation type="journal article" date="2018" name="Genome Biol.">
        <title>SKESA: strategic k-mer extension for scrupulous assemblies.</title>
        <authorList>
            <person name="Souvorov A."/>
            <person name="Agarwala R."/>
            <person name="Lipman D.J."/>
        </authorList>
    </citation>
    <scope>NUCLEOTIDE SEQUENCE</scope>
    <source>
        <strain evidence="2">12-3042</strain>
    </source>
</reference>
<evidence type="ECO:0000259" key="1">
    <source>
        <dbReference type="Pfam" id="PF00501"/>
    </source>
</evidence>
<keyword evidence="3" id="KW-0436">Ligase</keyword>
<name>A0A6X3EC91_LISMN</name>
<dbReference type="AlphaFoldDB" id="A0A6X3EC91"/>
<dbReference type="InterPro" id="IPR045851">
    <property type="entry name" value="AMP-bd_C_sf"/>
</dbReference>
<proteinExistence type="predicted"/>
<comment type="caution">
    <text evidence="2">The sequence shown here is derived from an EMBL/GenBank/DDBJ whole genome shotgun (WGS) entry which is preliminary data.</text>
</comment>
<dbReference type="PANTHER" id="PTHR24096">
    <property type="entry name" value="LONG-CHAIN-FATTY-ACID--COA LIGASE"/>
    <property type="match status" value="1"/>
</dbReference>